<dbReference type="EMBL" id="KY290201">
    <property type="protein sequence ID" value="QFV71794.1"/>
    <property type="molecule type" value="Genomic_DNA"/>
</dbReference>
<organism evidence="1">
    <name type="scientific">Human betaherpesvirus 6</name>
    <dbReference type="NCBI Taxonomy" id="10368"/>
    <lineage>
        <taxon>Viruses</taxon>
        <taxon>Duplodnaviria</taxon>
        <taxon>Heunggongvirae</taxon>
        <taxon>Peploviricota</taxon>
        <taxon>Herviviricetes</taxon>
        <taxon>Herpesvirales</taxon>
        <taxon>Orthoherpesviridae</taxon>
        <taxon>Betaherpesvirinae</taxon>
        <taxon>Roseolovirus</taxon>
    </lineage>
</organism>
<proteinExistence type="predicted"/>
<accession>A0A5P9SAW1</accession>
<evidence type="ECO:0000313" key="1">
    <source>
        <dbReference type="EMBL" id="QFV71794.1"/>
    </source>
</evidence>
<sequence>MFAFNINIFFIYSTGRNNPEIISQDKQIHKRQPSNDTDIEVVRNIKNADTNFYR</sequence>
<name>A0A5P9SAW1_9BETA</name>
<reference evidence="1" key="1">
    <citation type="journal article" date="2018" name="BMC Genomics">
        <title>Comparative genomic, transcriptomic, and proteomic reannotation of human herpesvirus 6.</title>
        <authorList>
            <person name="Greninger A.L."/>
            <person name="Knudsen G.M."/>
            <person name="Roychoudhury P."/>
            <person name="Hanson D.J."/>
            <person name="Sedlak R.H."/>
            <person name="Xie H."/>
            <person name="Guan J."/>
            <person name="Nguyen T."/>
            <person name="Peddu V."/>
            <person name="Boeckh M."/>
            <person name="Huang M.L."/>
            <person name="Cook L."/>
            <person name="Depledge D.P."/>
            <person name="Zerr D.M."/>
            <person name="Koelle D.M."/>
            <person name="Gantt S."/>
            <person name="Yoshikawa T."/>
            <person name="Caserta M."/>
            <person name="Hill J.A."/>
            <person name="Jerome K.R."/>
        </authorList>
    </citation>
    <scope>NUCLEOTIDE SEQUENCE</scope>
    <source>
        <strain evidence="1">NY-310</strain>
    </source>
</reference>
<protein>
    <submittedName>
        <fullName evidence="1">Uncharacterized protein</fullName>
    </submittedName>
</protein>